<feature type="domain" description="CheC-like protein" evidence="8">
    <location>
        <begin position="134"/>
        <end position="169"/>
    </location>
</feature>
<keyword evidence="5" id="KW-0283">Flagellar rotation</keyword>
<reference evidence="9 10" key="1">
    <citation type="submission" date="2016-08" db="EMBL/GenBank/DDBJ databases">
        <title>Novel Firmicutes and Novel Genomes.</title>
        <authorList>
            <person name="Poppleton D.I."/>
            <person name="Gribaldo S."/>
        </authorList>
    </citation>
    <scope>NUCLEOTIDE SEQUENCE [LARGE SCALE GENOMIC DNA]</scope>
    <source>
        <strain evidence="9 10">CTT3</strain>
    </source>
</reference>
<dbReference type="GO" id="GO:0006935">
    <property type="term" value="P:chemotaxis"/>
    <property type="evidence" value="ECO:0007669"/>
    <property type="project" value="UniProtKB-KW"/>
</dbReference>
<evidence type="ECO:0000256" key="2">
    <source>
        <dbReference type="ARBA" id="ARBA00009226"/>
    </source>
</evidence>
<keyword evidence="3" id="KW-1003">Cell membrane</keyword>
<keyword evidence="6" id="KW-0472">Membrane</keyword>
<dbReference type="SUPFAM" id="SSF103039">
    <property type="entry name" value="CheC-like"/>
    <property type="match status" value="1"/>
</dbReference>
<dbReference type="InterPro" id="IPR001543">
    <property type="entry name" value="FliN-like_C"/>
</dbReference>
<evidence type="ECO:0000313" key="9">
    <source>
        <dbReference type="EMBL" id="RKD34445.1"/>
    </source>
</evidence>
<evidence type="ECO:0000313" key="10">
    <source>
        <dbReference type="Proteomes" id="UP000284177"/>
    </source>
</evidence>
<dbReference type="PANTHER" id="PTHR43484">
    <property type="match status" value="1"/>
</dbReference>
<dbReference type="GO" id="GO:0016787">
    <property type="term" value="F:hydrolase activity"/>
    <property type="evidence" value="ECO:0007669"/>
    <property type="project" value="InterPro"/>
</dbReference>
<dbReference type="GO" id="GO:0009425">
    <property type="term" value="C:bacterial-type flagellum basal body"/>
    <property type="evidence" value="ECO:0007669"/>
    <property type="project" value="InterPro"/>
</dbReference>
<feature type="domain" description="CheC-like protein" evidence="8">
    <location>
        <begin position="38"/>
        <end position="74"/>
    </location>
</feature>
<dbReference type="InterPro" id="IPR036429">
    <property type="entry name" value="SpoA-like_sf"/>
</dbReference>
<protein>
    <submittedName>
        <fullName evidence="9">Flagellar motor switch phosphatase FliY</fullName>
    </submittedName>
</protein>
<evidence type="ECO:0000256" key="5">
    <source>
        <dbReference type="ARBA" id="ARBA00022779"/>
    </source>
</evidence>
<dbReference type="GO" id="GO:0003774">
    <property type="term" value="F:cytoskeletal motor activity"/>
    <property type="evidence" value="ECO:0007669"/>
    <property type="project" value="InterPro"/>
</dbReference>
<name>A0A419TAF0_9FIRM</name>
<dbReference type="SUPFAM" id="SSF101801">
    <property type="entry name" value="Surface presentation of antigens (SPOA)"/>
    <property type="match status" value="1"/>
</dbReference>
<evidence type="ECO:0000259" key="7">
    <source>
        <dbReference type="Pfam" id="PF01052"/>
    </source>
</evidence>
<feature type="domain" description="Flagellar motor switch protein FliN-like C-terminal" evidence="7">
    <location>
        <begin position="306"/>
        <end position="376"/>
    </location>
</feature>
<evidence type="ECO:0000256" key="6">
    <source>
        <dbReference type="ARBA" id="ARBA00023136"/>
    </source>
</evidence>
<dbReference type="Proteomes" id="UP000284177">
    <property type="component" value="Unassembled WGS sequence"/>
</dbReference>
<sequence length="384" mass="42960">MNNDMLSQEEIDALLKGNLGDIGNTSESDSQDALNDVEKDALGEIGNISMGTAATTLYTLLNQPVKITTPKVKITTMEELSSEYQIPFVAVQVKYKLGLRGTNLLILKTDDVKVIADLMMGGDGTNIDRDLNEMDLSAISEAMNQMVGSSCTSLSEMFSYTIDIEPPEAFEIDFSSEDIPLLFDKNEEIVKVSFRMIIGDLIDSEIMQLIPLEFAQDMVKKLMGDSSDNSQPIQPKEMENEAKISEETISKEIATSNKDNFETKEKNIEKPQYDKKKEEKAVNIQKAQFRSFDNEEKIEYNESINLIQEIPVEITVELGRTTRKIQEILEYGPGTIIELDKLVGEPLEIFANGKFIAKGEVVVIDDNFGVRITDIISPSKRIKK</sequence>
<dbReference type="InterPro" id="IPR001172">
    <property type="entry name" value="FliN_T3SS_HrcQb"/>
</dbReference>
<dbReference type="InterPro" id="IPR028976">
    <property type="entry name" value="CheC-like_sf"/>
</dbReference>
<comment type="subcellular location">
    <subcellularLocation>
        <location evidence="1">Cell membrane</location>
        <topology evidence="1">Peripheral membrane protein</topology>
        <orientation evidence="1">Cytoplasmic side</orientation>
    </subcellularLocation>
</comment>
<dbReference type="RefSeq" id="WP_120166343.1">
    <property type="nucleotide sequence ID" value="NZ_MCIB01000001.1"/>
</dbReference>
<proteinExistence type="inferred from homology"/>
<evidence type="ECO:0000256" key="4">
    <source>
        <dbReference type="ARBA" id="ARBA00022500"/>
    </source>
</evidence>
<dbReference type="Gene3D" id="3.40.1550.10">
    <property type="entry name" value="CheC-like"/>
    <property type="match status" value="1"/>
</dbReference>
<comment type="caution">
    <text evidence="9">The sequence shown here is derived from an EMBL/GenBank/DDBJ whole genome shotgun (WGS) entry which is preliminary data.</text>
</comment>
<dbReference type="NCBIfam" id="TIGR02480">
    <property type="entry name" value="fliN"/>
    <property type="match status" value="1"/>
</dbReference>
<evidence type="ECO:0000259" key="8">
    <source>
        <dbReference type="Pfam" id="PF04509"/>
    </source>
</evidence>
<dbReference type="EMBL" id="MCIB01000001">
    <property type="protein sequence ID" value="RKD34445.1"/>
    <property type="molecule type" value="Genomic_DNA"/>
</dbReference>
<dbReference type="Pfam" id="PF04509">
    <property type="entry name" value="CheC"/>
    <property type="match status" value="2"/>
</dbReference>
<dbReference type="AlphaFoldDB" id="A0A419TAF0"/>
<dbReference type="Gene3D" id="2.30.330.10">
    <property type="entry name" value="SpoA-like"/>
    <property type="match status" value="1"/>
</dbReference>
<keyword evidence="9" id="KW-0966">Cell projection</keyword>
<keyword evidence="10" id="KW-1185">Reference proteome</keyword>
<keyword evidence="4" id="KW-0145">Chemotaxis</keyword>
<dbReference type="PANTHER" id="PTHR43484:SF1">
    <property type="entry name" value="FLAGELLAR MOTOR SWITCH PROTEIN FLIN"/>
    <property type="match status" value="1"/>
</dbReference>
<dbReference type="Pfam" id="PF01052">
    <property type="entry name" value="FliMN_C"/>
    <property type="match status" value="1"/>
</dbReference>
<dbReference type="CDD" id="cd17907">
    <property type="entry name" value="FliY_FliN-Y"/>
    <property type="match status" value="1"/>
</dbReference>
<dbReference type="GO" id="GO:0071973">
    <property type="term" value="P:bacterial-type flagellum-dependent cell motility"/>
    <property type="evidence" value="ECO:0007669"/>
    <property type="project" value="InterPro"/>
</dbReference>
<comment type="similarity">
    <text evidence="2">Belongs to the FliN/MopA/SpaO family.</text>
</comment>
<dbReference type="InterPro" id="IPR012826">
    <property type="entry name" value="FliN"/>
</dbReference>
<keyword evidence="9" id="KW-0282">Flagellum</keyword>
<evidence type="ECO:0000256" key="3">
    <source>
        <dbReference type="ARBA" id="ARBA00022475"/>
    </source>
</evidence>
<dbReference type="NCBIfam" id="NF005995">
    <property type="entry name" value="PRK08119.1"/>
    <property type="match status" value="1"/>
</dbReference>
<organism evidence="9 10">
    <name type="scientific">Thermohalobacter berrensis</name>
    <dbReference type="NCBI Taxonomy" id="99594"/>
    <lineage>
        <taxon>Bacteria</taxon>
        <taxon>Bacillati</taxon>
        <taxon>Bacillota</taxon>
        <taxon>Tissierellia</taxon>
        <taxon>Tissierellales</taxon>
        <taxon>Thermohalobacteraceae</taxon>
        <taxon>Thermohalobacter</taxon>
    </lineage>
</organism>
<dbReference type="InterPro" id="IPR007597">
    <property type="entry name" value="CheC"/>
</dbReference>
<dbReference type="OrthoDB" id="9773459at2"/>
<accession>A0A419TAF0</accession>
<gene>
    <name evidence="9" type="ORF">BET03_01020</name>
</gene>
<dbReference type="PRINTS" id="PR00956">
    <property type="entry name" value="FLGMOTORFLIN"/>
</dbReference>
<dbReference type="InterPro" id="IPR051469">
    <property type="entry name" value="FliN/MopA/SpaO"/>
</dbReference>
<keyword evidence="9" id="KW-0969">Cilium</keyword>
<evidence type="ECO:0000256" key="1">
    <source>
        <dbReference type="ARBA" id="ARBA00004413"/>
    </source>
</evidence>
<dbReference type="GO" id="GO:0005886">
    <property type="term" value="C:plasma membrane"/>
    <property type="evidence" value="ECO:0007669"/>
    <property type="project" value="UniProtKB-SubCell"/>
</dbReference>